<protein>
    <submittedName>
        <fullName evidence="2">Ubiquinone/menaquinone biosynthesis C-methylase UbiE</fullName>
    </submittedName>
</protein>
<reference evidence="3" key="1">
    <citation type="submission" date="2016-12" db="EMBL/GenBank/DDBJ databases">
        <authorList>
            <person name="Varghese N."/>
            <person name="Submissions S."/>
        </authorList>
    </citation>
    <scope>NUCLEOTIDE SEQUENCE [LARGE SCALE GENOMIC DNA]</scope>
    <source>
        <strain evidence="3">DSM 11544</strain>
    </source>
</reference>
<dbReference type="InterPro" id="IPR041698">
    <property type="entry name" value="Methyltransf_25"/>
</dbReference>
<dbReference type="CDD" id="cd02440">
    <property type="entry name" value="AdoMet_MTases"/>
    <property type="match status" value="1"/>
</dbReference>
<organism evidence="2 3">
    <name type="scientific">Desulfitobacterium chlororespirans DSM 11544</name>
    <dbReference type="NCBI Taxonomy" id="1121395"/>
    <lineage>
        <taxon>Bacteria</taxon>
        <taxon>Bacillati</taxon>
        <taxon>Bacillota</taxon>
        <taxon>Clostridia</taxon>
        <taxon>Eubacteriales</taxon>
        <taxon>Desulfitobacteriaceae</taxon>
        <taxon>Desulfitobacterium</taxon>
    </lineage>
</organism>
<dbReference type="GO" id="GO:0008168">
    <property type="term" value="F:methyltransferase activity"/>
    <property type="evidence" value="ECO:0007669"/>
    <property type="project" value="UniProtKB-KW"/>
</dbReference>
<gene>
    <name evidence="2" type="ORF">SAMN02745215_01678</name>
</gene>
<keyword evidence="2" id="KW-0489">Methyltransferase</keyword>
<sequence>MKDIVYEWYGDRKNVDEMVHWSKGKLKKWEQAVAEFFPPKAKILDVGCGMGREAFALSDMGFSIMGIDISEEVIKQVMQLSLQNCYDIPFSIYDGHTLPFDDASFDVIIIWAQTFGIMYGDTYKSDFLNECKRVLKKDGLLSFSGHDYRYALEHYKHYTNGRRFYPYANAEIYWETFLPEELTSYAENAGFSVMLYGQGEIYKPEDGIVLHCLCRK</sequence>
<dbReference type="InterPro" id="IPR029063">
    <property type="entry name" value="SAM-dependent_MTases_sf"/>
</dbReference>
<accession>A0A1M7T9Y9</accession>
<dbReference type="AlphaFoldDB" id="A0A1M7T9Y9"/>
<evidence type="ECO:0000259" key="1">
    <source>
        <dbReference type="Pfam" id="PF13649"/>
    </source>
</evidence>
<name>A0A1M7T9Y9_9FIRM</name>
<dbReference type="Proteomes" id="UP000184010">
    <property type="component" value="Unassembled WGS sequence"/>
</dbReference>
<dbReference type="PANTHER" id="PTHR43591">
    <property type="entry name" value="METHYLTRANSFERASE"/>
    <property type="match status" value="1"/>
</dbReference>
<dbReference type="RefSeq" id="WP_072772180.1">
    <property type="nucleotide sequence ID" value="NZ_FRDN01000006.1"/>
</dbReference>
<evidence type="ECO:0000313" key="2">
    <source>
        <dbReference type="EMBL" id="SHN67503.1"/>
    </source>
</evidence>
<keyword evidence="3" id="KW-1185">Reference proteome</keyword>
<feature type="domain" description="Methyltransferase" evidence="1">
    <location>
        <begin position="43"/>
        <end position="139"/>
    </location>
</feature>
<dbReference type="STRING" id="1121395.SAMN02745215_01678"/>
<evidence type="ECO:0000313" key="3">
    <source>
        <dbReference type="Proteomes" id="UP000184010"/>
    </source>
</evidence>
<dbReference type="EMBL" id="FRDN01000006">
    <property type="protein sequence ID" value="SHN67503.1"/>
    <property type="molecule type" value="Genomic_DNA"/>
</dbReference>
<dbReference type="Gene3D" id="3.40.50.150">
    <property type="entry name" value="Vaccinia Virus protein VP39"/>
    <property type="match status" value="1"/>
</dbReference>
<keyword evidence="2" id="KW-0808">Transferase</keyword>
<dbReference type="GO" id="GO:0032259">
    <property type="term" value="P:methylation"/>
    <property type="evidence" value="ECO:0007669"/>
    <property type="project" value="UniProtKB-KW"/>
</dbReference>
<proteinExistence type="predicted"/>
<keyword evidence="2" id="KW-0830">Ubiquinone</keyword>
<dbReference type="SUPFAM" id="SSF53335">
    <property type="entry name" value="S-adenosyl-L-methionine-dependent methyltransferases"/>
    <property type="match status" value="1"/>
</dbReference>
<dbReference type="Pfam" id="PF13649">
    <property type="entry name" value="Methyltransf_25"/>
    <property type="match status" value="1"/>
</dbReference>
<dbReference type="PANTHER" id="PTHR43591:SF24">
    <property type="entry name" value="2-METHOXY-6-POLYPRENYL-1,4-BENZOQUINOL METHYLASE, MITOCHONDRIAL"/>
    <property type="match status" value="1"/>
</dbReference>